<protein>
    <submittedName>
        <fullName evidence="4">GDP-mannose 4,6-dehydratase</fullName>
        <ecNumber evidence="4">4.2.1.47</ecNumber>
    </submittedName>
</protein>
<dbReference type="FunFam" id="3.40.50.720:FF:000924">
    <property type="entry name" value="GDP-mannose 4,6 dehydratase"/>
    <property type="match status" value="1"/>
</dbReference>
<evidence type="ECO:0000313" key="4">
    <source>
        <dbReference type="EMBL" id="QLJ53435.1"/>
    </source>
</evidence>
<dbReference type="AlphaFoldDB" id="A0A7D6BHL8"/>
<evidence type="ECO:0000313" key="5">
    <source>
        <dbReference type="Proteomes" id="UP000510821"/>
    </source>
</evidence>
<evidence type="ECO:0000256" key="2">
    <source>
        <dbReference type="ARBA" id="ARBA00023239"/>
    </source>
</evidence>
<name>A0A7D6BHL8_FERL1</name>
<dbReference type="CDD" id="cd05260">
    <property type="entry name" value="GDP_MD_SDR_e"/>
    <property type="match status" value="1"/>
</dbReference>
<evidence type="ECO:0000259" key="3">
    <source>
        <dbReference type="Pfam" id="PF16363"/>
    </source>
</evidence>
<dbReference type="InterPro" id="IPR016040">
    <property type="entry name" value="NAD(P)-bd_dom"/>
</dbReference>
<keyword evidence="2 4" id="KW-0456">Lyase</keyword>
<dbReference type="Proteomes" id="UP000510821">
    <property type="component" value="Chromosome"/>
</dbReference>
<organism evidence="4 5">
    <name type="scientific">Fermentimicrarchaeum limneticum</name>
    <dbReference type="NCBI Taxonomy" id="2795018"/>
    <lineage>
        <taxon>Archaea</taxon>
        <taxon>Candidatus Micrarchaeota</taxon>
        <taxon>Candidatus Fermentimicrarchaeales</taxon>
        <taxon>Candidatus Fermentimicrarchaeaceae</taxon>
        <taxon>Candidatus Fermentimicrarchaeum</taxon>
    </lineage>
</organism>
<gene>
    <name evidence="4" type="ORF">Sv326_1260</name>
</gene>
<sequence>MTEPSESFWADRHVFITGITGFMGSHLSEKLVSMGAEVYGLLRRHAVPHYPNIAHMRGKIKVIEGNLVDMASIMNALKESKPSVVFHLAAQSYVPLSFQAPYDTYKTNIMGTANVLEAIRHYDGVEKMHFAGSSEEYGLVLEDELPVKETNPLRPLSPYAASKVAGDYMCYAHFKCYKLPVVRTRAFNHTGPRRGLHFVTSIVARQVARGIKFKEKKLVVGNPEPKRDFSDVRDILRGYMLAVEKGKAGEVYNLGSGKSISVGELAKMAIKIGELDGKMTVEIDKSRYRPADVMVLQCDYSKAKKELGWEPRIPFEKTLKDLIDYFLDNEDLLRIEE</sequence>
<dbReference type="EMBL" id="CP058998">
    <property type="protein sequence ID" value="QLJ53435.1"/>
    <property type="molecule type" value="Genomic_DNA"/>
</dbReference>
<accession>A0A7D6BHL8</accession>
<comment type="cofactor">
    <cofactor evidence="1">
        <name>NADP(+)</name>
        <dbReference type="ChEBI" id="CHEBI:58349"/>
    </cofactor>
</comment>
<proteinExistence type="predicted"/>
<feature type="domain" description="NAD(P)-binding" evidence="3">
    <location>
        <begin position="15"/>
        <end position="321"/>
    </location>
</feature>
<dbReference type="EC" id="4.2.1.47" evidence="4"/>
<dbReference type="PRINTS" id="PR01713">
    <property type="entry name" value="NUCEPIMERASE"/>
</dbReference>
<evidence type="ECO:0000256" key="1">
    <source>
        <dbReference type="ARBA" id="ARBA00001937"/>
    </source>
</evidence>
<dbReference type="SUPFAM" id="SSF51735">
    <property type="entry name" value="NAD(P)-binding Rossmann-fold domains"/>
    <property type="match status" value="1"/>
</dbReference>
<dbReference type="KEGG" id="flt:Sv326_1260"/>
<reference evidence="5" key="1">
    <citation type="submission" date="2020-07" db="EMBL/GenBank/DDBJ databases">
        <title>Metabolic diversity and evolutionary history of the archaeal phylum ###Micrarchaeota### uncovered from a freshwater lake metagenome.</title>
        <authorList>
            <person name="Kadnikov V.V."/>
            <person name="Savvichev A.S."/>
            <person name="Mardanov A.V."/>
            <person name="Beletsky A.V."/>
            <person name="Chupakov A.V."/>
            <person name="Kokryatskaya N.M."/>
            <person name="Pimenov N.V."/>
            <person name="Ravin N.V."/>
        </authorList>
    </citation>
    <scope>NUCLEOTIDE SEQUENCE [LARGE SCALE GENOMIC DNA]</scope>
</reference>
<dbReference type="Gene3D" id="3.90.25.10">
    <property type="entry name" value="UDP-galactose 4-epimerase, domain 1"/>
    <property type="match status" value="1"/>
</dbReference>
<dbReference type="Gene3D" id="3.40.50.720">
    <property type="entry name" value="NAD(P)-binding Rossmann-like Domain"/>
    <property type="match status" value="1"/>
</dbReference>
<dbReference type="GO" id="GO:0008446">
    <property type="term" value="F:GDP-mannose 4,6-dehydratase activity"/>
    <property type="evidence" value="ECO:0007669"/>
    <property type="project" value="UniProtKB-EC"/>
</dbReference>
<dbReference type="Pfam" id="PF16363">
    <property type="entry name" value="GDP_Man_Dehyd"/>
    <property type="match status" value="1"/>
</dbReference>
<dbReference type="PANTHER" id="PTHR43000">
    <property type="entry name" value="DTDP-D-GLUCOSE 4,6-DEHYDRATASE-RELATED"/>
    <property type="match status" value="1"/>
</dbReference>
<dbReference type="InterPro" id="IPR036291">
    <property type="entry name" value="NAD(P)-bd_dom_sf"/>
</dbReference>